<dbReference type="RefSeq" id="XP_001014045.2">
    <property type="nucleotide sequence ID" value="XM_001014045.2"/>
</dbReference>
<gene>
    <name evidence="1" type="ORF">TTHERM_00400720</name>
</gene>
<sequence>MYISNTTFGYCQSKYLGGAVYGVQLISAQNSTIFNCESRIGGGLYLYGNVNVQELNKIDFQNNKGLLLNDNYSNQIQKFIVEEALEVFSIGKEPLKLIPNQKYLYPGLTYVFRLSIVIDNKKYDQFNSYNSFGNIYSFLFQPSENYLSSTQAGLEAMYYPYILWQATNIDFFGNENTQLKLETVISSLQFFYLNQEYSIQNGCKDQGMEKIFISMYQNRFSCQYCDNMKVGYSSTCQICHQDYFKECYANYSNLRESYWRSSYSVNPSDIEYCSLNPSSCLGGVGIQNELCHEGHVGAQCLDCDIKGIYWDDQYASQGVFQQDNKTYFMPFIYLNWVFSLQEEL</sequence>
<dbReference type="Proteomes" id="UP000009168">
    <property type="component" value="Unassembled WGS sequence"/>
</dbReference>
<reference evidence="2" key="1">
    <citation type="journal article" date="2006" name="PLoS Biol.">
        <title>Macronuclear genome sequence of the ciliate Tetrahymena thermophila, a model eukaryote.</title>
        <authorList>
            <person name="Eisen J.A."/>
            <person name="Coyne R.S."/>
            <person name="Wu M."/>
            <person name="Wu D."/>
            <person name="Thiagarajan M."/>
            <person name="Wortman J.R."/>
            <person name="Badger J.H."/>
            <person name="Ren Q."/>
            <person name="Amedeo P."/>
            <person name="Jones K.M."/>
            <person name="Tallon L.J."/>
            <person name="Delcher A.L."/>
            <person name="Salzberg S.L."/>
            <person name="Silva J.C."/>
            <person name="Haas B.J."/>
            <person name="Majoros W.H."/>
            <person name="Farzad M."/>
            <person name="Carlton J.M."/>
            <person name="Smith R.K. Jr."/>
            <person name="Garg J."/>
            <person name="Pearlman R.E."/>
            <person name="Karrer K.M."/>
            <person name="Sun L."/>
            <person name="Manning G."/>
            <person name="Elde N.C."/>
            <person name="Turkewitz A.P."/>
            <person name="Asai D.J."/>
            <person name="Wilkes D.E."/>
            <person name="Wang Y."/>
            <person name="Cai H."/>
            <person name="Collins K."/>
            <person name="Stewart B.A."/>
            <person name="Lee S.R."/>
            <person name="Wilamowska K."/>
            <person name="Weinberg Z."/>
            <person name="Ruzzo W.L."/>
            <person name="Wloga D."/>
            <person name="Gaertig J."/>
            <person name="Frankel J."/>
            <person name="Tsao C.-C."/>
            <person name="Gorovsky M.A."/>
            <person name="Keeling P.J."/>
            <person name="Waller R.F."/>
            <person name="Patron N.J."/>
            <person name="Cherry J.M."/>
            <person name="Stover N.A."/>
            <person name="Krieger C.J."/>
            <person name="del Toro C."/>
            <person name="Ryder H.F."/>
            <person name="Williamson S.C."/>
            <person name="Barbeau R.A."/>
            <person name="Hamilton E.P."/>
            <person name="Orias E."/>
        </authorList>
    </citation>
    <scope>NUCLEOTIDE SEQUENCE [LARGE SCALE GENOMIC DNA]</scope>
    <source>
        <strain evidence="2">SB210</strain>
    </source>
</reference>
<evidence type="ECO:0000313" key="1">
    <source>
        <dbReference type="EMBL" id="EAR93800.2"/>
    </source>
</evidence>
<dbReference type="EMBL" id="GG662719">
    <property type="protein sequence ID" value="EAR93800.2"/>
    <property type="molecule type" value="Genomic_DNA"/>
</dbReference>
<keyword evidence="2" id="KW-1185">Reference proteome</keyword>
<dbReference type="AlphaFoldDB" id="I7LUH8"/>
<proteinExistence type="predicted"/>
<dbReference type="OrthoDB" id="77931at2759"/>
<name>I7LUH8_TETTS</name>
<dbReference type="GeneID" id="7836326"/>
<protein>
    <submittedName>
        <fullName evidence="1">Dual specificity phosphatase domain protein</fullName>
    </submittedName>
</protein>
<dbReference type="KEGG" id="tet:TTHERM_00400720"/>
<evidence type="ECO:0000313" key="2">
    <source>
        <dbReference type="Proteomes" id="UP000009168"/>
    </source>
</evidence>
<accession>I7LUH8</accession>
<organism evidence="1 2">
    <name type="scientific">Tetrahymena thermophila (strain SB210)</name>
    <dbReference type="NCBI Taxonomy" id="312017"/>
    <lineage>
        <taxon>Eukaryota</taxon>
        <taxon>Sar</taxon>
        <taxon>Alveolata</taxon>
        <taxon>Ciliophora</taxon>
        <taxon>Intramacronucleata</taxon>
        <taxon>Oligohymenophorea</taxon>
        <taxon>Hymenostomatida</taxon>
        <taxon>Tetrahymenina</taxon>
        <taxon>Tetrahymenidae</taxon>
        <taxon>Tetrahymena</taxon>
    </lineage>
</organism>
<dbReference type="InParanoid" id="I7LUH8"/>